<proteinExistence type="predicted"/>
<dbReference type="AlphaFoldDB" id="A0A345C1C8"/>
<dbReference type="Proteomes" id="UP000252100">
    <property type="component" value="Chromosome"/>
</dbReference>
<gene>
    <name evidence="1" type="ORF">DT065_14050</name>
</gene>
<dbReference type="KEGG" id="rue:DT065_14050"/>
<organism evidence="1 2">
    <name type="scientific">Salicibibacter kimchii</name>
    <dbReference type="NCBI Taxonomy" id="2099786"/>
    <lineage>
        <taxon>Bacteria</taxon>
        <taxon>Bacillati</taxon>
        <taxon>Bacillota</taxon>
        <taxon>Bacilli</taxon>
        <taxon>Bacillales</taxon>
        <taxon>Bacillaceae</taxon>
        <taxon>Salicibibacter</taxon>
    </lineage>
</organism>
<protein>
    <submittedName>
        <fullName evidence="1">Uncharacterized protein</fullName>
    </submittedName>
</protein>
<evidence type="ECO:0000313" key="1">
    <source>
        <dbReference type="EMBL" id="AXF57009.1"/>
    </source>
</evidence>
<sequence>MDAVRNAVLDNVAITIGPYYTVNNDFYVLNGDAVPTRSMNYSKRTQGWRSFDPRANTFQIIFVHLFQS</sequence>
<accession>A0A345C1C8</accession>
<evidence type="ECO:0000313" key="2">
    <source>
        <dbReference type="Proteomes" id="UP000252100"/>
    </source>
</evidence>
<keyword evidence="2" id="KW-1185">Reference proteome</keyword>
<reference evidence="1 2" key="1">
    <citation type="journal article" date="2018" name="J. Microbiol.">
        <title>Salicibibacter kimchii gen. nov., sp. nov., a moderately halophilic and alkalitolerant bacterium in the family Bacillaceae, isolated from kimchi.</title>
        <authorList>
            <person name="Jang J.Y."/>
            <person name="Oh Y.J."/>
            <person name="Lim S.K."/>
            <person name="Park H.K."/>
            <person name="Lee C."/>
            <person name="Kim J.Y."/>
            <person name="Lee M.A."/>
            <person name="Choi H.J."/>
        </authorList>
    </citation>
    <scope>NUCLEOTIDE SEQUENCE [LARGE SCALE GENOMIC DNA]</scope>
    <source>
        <strain evidence="1 2">NKC1-1</strain>
    </source>
</reference>
<dbReference type="EMBL" id="CP031092">
    <property type="protein sequence ID" value="AXF57009.1"/>
    <property type="molecule type" value="Genomic_DNA"/>
</dbReference>
<name>A0A345C1C8_9BACI</name>